<proteinExistence type="predicted"/>
<evidence type="ECO:0000313" key="2">
    <source>
        <dbReference type="EMBL" id="KAJ1348410.1"/>
    </source>
</evidence>
<evidence type="ECO:0000313" key="4">
    <source>
        <dbReference type="Proteomes" id="UP001196413"/>
    </source>
</evidence>
<reference evidence="2" key="1">
    <citation type="submission" date="2021-06" db="EMBL/GenBank/DDBJ databases">
        <title>Parelaphostrongylus tenuis whole genome reference sequence.</title>
        <authorList>
            <person name="Garwood T.J."/>
            <person name="Larsen P.A."/>
            <person name="Fountain-Jones N.M."/>
            <person name="Garbe J.R."/>
            <person name="Macchietto M.G."/>
            <person name="Kania S.A."/>
            <person name="Gerhold R.W."/>
            <person name="Richards J.E."/>
            <person name="Wolf T.M."/>
        </authorList>
    </citation>
    <scope>NUCLEOTIDE SEQUENCE</scope>
    <source>
        <strain evidence="2">MNPRO001-30</strain>
        <tissue evidence="2">Meninges</tissue>
    </source>
</reference>
<evidence type="ECO:0000313" key="3">
    <source>
        <dbReference type="EMBL" id="KAJ1361208.1"/>
    </source>
</evidence>
<evidence type="ECO:0000256" key="1">
    <source>
        <dbReference type="SAM" id="MobiDB-lite"/>
    </source>
</evidence>
<dbReference type="EMBL" id="JAHQIW010004131">
    <property type="protein sequence ID" value="KAJ1361208.1"/>
    <property type="molecule type" value="Genomic_DNA"/>
</dbReference>
<gene>
    <name evidence="2" type="ORF">KIN20_003705</name>
    <name evidence="3" type="ORF">KIN20_020405</name>
</gene>
<accession>A0AAD5LZK5</accession>
<dbReference type="Proteomes" id="UP001196413">
    <property type="component" value="Unassembled WGS sequence"/>
</dbReference>
<feature type="region of interest" description="Disordered" evidence="1">
    <location>
        <begin position="1"/>
        <end position="37"/>
    </location>
</feature>
<dbReference type="EMBL" id="JAHQIW010000499">
    <property type="protein sequence ID" value="KAJ1348410.1"/>
    <property type="molecule type" value="Genomic_DNA"/>
</dbReference>
<comment type="caution">
    <text evidence="2">The sequence shown here is derived from an EMBL/GenBank/DDBJ whole genome shotgun (WGS) entry which is preliminary data.</text>
</comment>
<keyword evidence="4" id="KW-1185">Reference proteome</keyword>
<organism evidence="2 4">
    <name type="scientific">Parelaphostrongylus tenuis</name>
    <name type="common">Meningeal worm</name>
    <dbReference type="NCBI Taxonomy" id="148309"/>
    <lineage>
        <taxon>Eukaryota</taxon>
        <taxon>Metazoa</taxon>
        <taxon>Ecdysozoa</taxon>
        <taxon>Nematoda</taxon>
        <taxon>Chromadorea</taxon>
        <taxon>Rhabditida</taxon>
        <taxon>Rhabditina</taxon>
        <taxon>Rhabditomorpha</taxon>
        <taxon>Strongyloidea</taxon>
        <taxon>Metastrongylidae</taxon>
        <taxon>Parelaphostrongylus</taxon>
    </lineage>
</organism>
<sequence length="82" mass="9287">MARRDAKRLPMANPMSCAARTGNKRRENGLLSGEKTSEHGNTVTSLLTYDHCSGGDTTDFPYIHQFMTIVRKPKQQICPWDF</sequence>
<protein>
    <submittedName>
        <fullName evidence="2">Uncharacterized protein</fullName>
    </submittedName>
</protein>
<name>A0AAD5LZK5_PARTN</name>
<dbReference type="AlphaFoldDB" id="A0AAD5LZK5"/>